<evidence type="ECO:0000313" key="3">
    <source>
        <dbReference type="Proteomes" id="UP000429555"/>
    </source>
</evidence>
<proteinExistence type="predicted"/>
<dbReference type="Proteomes" id="UP000429555">
    <property type="component" value="Unassembled WGS sequence"/>
</dbReference>
<dbReference type="SUPFAM" id="SSF53850">
    <property type="entry name" value="Periplasmic binding protein-like II"/>
    <property type="match status" value="1"/>
</dbReference>
<evidence type="ECO:0000313" key="2">
    <source>
        <dbReference type="EMBL" id="MVW77091.1"/>
    </source>
</evidence>
<sequence>MHDFRVVLRLCLLSLLLSSGSLLAQQEVRVAQVEFPPYVFKHETAQMPGLLAQLVEALNGVQEDYHFVLVPTSLNRRFTDLQKGRLDLAVFENPSWGWRNIAHTAWDMGLEDAEVFVARAVPGRDQDYFDDLKDKRLALFHGFHYAFADFNSDPAYLASTFNASLSHSHDGNLLMALNDRADIALVTRSYIRDFLRRYPDYQGQLLVSERVDQRYRHQLLLRPDSPIQAEQFALIYDKVRERGDLARIFTPYQIELTPLPLSKAAYSTP</sequence>
<dbReference type="RefSeq" id="WP_160347745.1">
    <property type="nucleotide sequence ID" value="NZ_WKJZ01000004.1"/>
</dbReference>
<keyword evidence="3" id="KW-1185">Reference proteome</keyword>
<comment type="caution">
    <text evidence="2">The sequence shown here is derived from an EMBL/GenBank/DDBJ whole genome shotgun (WGS) entry which is preliminary data.</text>
</comment>
<dbReference type="Gene3D" id="3.40.190.10">
    <property type="entry name" value="Periplasmic binding protein-like II"/>
    <property type="match status" value="2"/>
</dbReference>
<accession>A0A6I4KZC7</accession>
<feature type="signal peptide" evidence="1">
    <location>
        <begin position="1"/>
        <end position="24"/>
    </location>
</feature>
<dbReference type="AlphaFoldDB" id="A0A6I4KZC7"/>
<evidence type="ECO:0000256" key="1">
    <source>
        <dbReference type="SAM" id="SignalP"/>
    </source>
</evidence>
<dbReference type="EMBL" id="WKJZ01000004">
    <property type="protein sequence ID" value="MVW77091.1"/>
    <property type="molecule type" value="Genomic_DNA"/>
</dbReference>
<protein>
    <submittedName>
        <fullName evidence="2">Amino acid ABC transporter substrate-binding protein</fullName>
    </submittedName>
</protein>
<name>A0A6I4KZC7_9PSED</name>
<organism evidence="2 3">
    <name type="scientific">Pseudomonas xionganensis</name>
    <dbReference type="NCBI Taxonomy" id="2654845"/>
    <lineage>
        <taxon>Bacteria</taxon>
        <taxon>Pseudomonadati</taxon>
        <taxon>Pseudomonadota</taxon>
        <taxon>Gammaproteobacteria</taxon>
        <taxon>Pseudomonadales</taxon>
        <taxon>Pseudomonadaceae</taxon>
        <taxon>Pseudomonas</taxon>
    </lineage>
</organism>
<keyword evidence="1" id="KW-0732">Signal</keyword>
<feature type="chain" id="PRO_5026120525" evidence="1">
    <location>
        <begin position="25"/>
        <end position="269"/>
    </location>
</feature>
<reference evidence="2 3" key="1">
    <citation type="submission" date="2019-11" db="EMBL/GenBank/DDBJ databases">
        <title>Pseudomonas flavidum sp. nov., isolated from Baiyang Lake.</title>
        <authorList>
            <person name="Zhao Y."/>
        </authorList>
    </citation>
    <scope>NUCLEOTIDE SEQUENCE [LARGE SCALE GENOMIC DNA]</scope>
    <source>
        <strain evidence="3">R-22-3 w-18</strain>
    </source>
</reference>
<gene>
    <name evidence="2" type="ORF">GJV18_17360</name>
</gene>